<dbReference type="GO" id="GO:0016616">
    <property type="term" value="F:oxidoreductase activity, acting on the CH-OH group of donors, NAD or NADP as acceptor"/>
    <property type="evidence" value="ECO:0007669"/>
    <property type="project" value="InterPro"/>
</dbReference>
<dbReference type="Gene3D" id="3.40.50.720">
    <property type="entry name" value="NAD(P)-binding Rossmann-like Domain"/>
    <property type="match status" value="2"/>
</dbReference>
<evidence type="ECO:0000259" key="5">
    <source>
        <dbReference type="Pfam" id="PF00389"/>
    </source>
</evidence>
<reference evidence="7 8" key="1">
    <citation type="submission" date="2019-03" db="EMBL/GenBank/DDBJ databases">
        <title>Genomic Encyclopedia of Type Strains, Phase IV (KMG-IV): sequencing the most valuable type-strain genomes for metagenomic binning, comparative biology and taxonomic classification.</title>
        <authorList>
            <person name="Goeker M."/>
        </authorList>
    </citation>
    <scope>NUCLEOTIDE SEQUENCE [LARGE SCALE GENOMIC DNA]</scope>
    <source>
        <strain evidence="7 8">DSM 23917</strain>
    </source>
</reference>
<evidence type="ECO:0000256" key="1">
    <source>
        <dbReference type="ARBA" id="ARBA00005854"/>
    </source>
</evidence>
<dbReference type="GO" id="GO:0051287">
    <property type="term" value="F:NAD binding"/>
    <property type="evidence" value="ECO:0007669"/>
    <property type="project" value="InterPro"/>
</dbReference>
<evidence type="ECO:0000256" key="3">
    <source>
        <dbReference type="ARBA" id="ARBA00023027"/>
    </source>
</evidence>
<accession>A0A4R2LMA0</accession>
<evidence type="ECO:0000256" key="4">
    <source>
        <dbReference type="RuleBase" id="RU003719"/>
    </source>
</evidence>
<dbReference type="EMBL" id="SLXB01000034">
    <property type="protein sequence ID" value="TCO87161.1"/>
    <property type="molecule type" value="Genomic_DNA"/>
</dbReference>
<dbReference type="PANTHER" id="PTHR43761">
    <property type="entry name" value="D-ISOMER SPECIFIC 2-HYDROXYACID DEHYDROGENASE FAMILY PROTEIN (AFU_ORTHOLOGUE AFUA_1G13630)"/>
    <property type="match status" value="1"/>
</dbReference>
<dbReference type="InterPro" id="IPR006139">
    <property type="entry name" value="D-isomer_2_OHA_DH_cat_dom"/>
</dbReference>
<organism evidence="7 8">
    <name type="scientific">Prevotella heparinolytica</name>
    <dbReference type="NCBI Taxonomy" id="28113"/>
    <lineage>
        <taxon>Bacteria</taxon>
        <taxon>Pseudomonadati</taxon>
        <taxon>Bacteroidota</taxon>
        <taxon>Bacteroidia</taxon>
        <taxon>Bacteroidales</taxon>
        <taxon>Bacteroidaceae</taxon>
        <taxon>Bacteroides</taxon>
    </lineage>
</organism>
<dbReference type="SUPFAM" id="SSF51735">
    <property type="entry name" value="NAD(P)-binding Rossmann-fold domains"/>
    <property type="match status" value="1"/>
</dbReference>
<feature type="domain" description="D-isomer specific 2-hydroxyacid dehydrogenase NAD-binding" evidence="6">
    <location>
        <begin position="115"/>
        <end position="294"/>
    </location>
</feature>
<dbReference type="FunFam" id="3.40.50.720:FF:000203">
    <property type="entry name" value="D-3-phosphoglycerate dehydrogenase (SerA)"/>
    <property type="match status" value="1"/>
</dbReference>
<dbReference type="SUPFAM" id="SSF52283">
    <property type="entry name" value="Formate/glycerate dehydrogenase catalytic domain-like"/>
    <property type="match status" value="1"/>
</dbReference>
<evidence type="ECO:0000256" key="2">
    <source>
        <dbReference type="ARBA" id="ARBA00023002"/>
    </source>
</evidence>
<keyword evidence="3" id="KW-0520">NAD</keyword>
<dbReference type="Pfam" id="PF02826">
    <property type="entry name" value="2-Hacid_dh_C"/>
    <property type="match status" value="1"/>
</dbReference>
<dbReference type="InterPro" id="IPR036291">
    <property type="entry name" value="NAD(P)-bd_dom_sf"/>
</dbReference>
<comment type="caution">
    <text evidence="7">The sequence shown here is derived from an EMBL/GenBank/DDBJ whole genome shotgun (WGS) entry which is preliminary data.</text>
</comment>
<keyword evidence="2 4" id="KW-0560">Oxidoreductase</keyword>
<protein>
    <submittedName>
        <fullName evidence="7">Glycerate dehydrogenase</fullName>
    </submittedName>
</protein>
<dbReference type="Pfam" id="PF00389">
    <property type="entry name" value="2-Hacid_dh"/>
    <property type="match status" value="1"/>
</dbReference>
<name>A0A4R2LMA0_9BACE</name>
<dbReference type="PANTHER" id="PTHR43761:SF1">
    <property type="entry name" value="D-ISOMER SPECIFIC 2-HYDROXYACID DEHYDROGENASE CATALYTIC DOMAIN-CONTAINING PROTEIN-RELATED"/>
    <property type="match status" value="1"/>
</dbReference>
<dbReference type="InterPro" id="IPR050418">
    <property type="entry name" value="D-iso_2-hydroxyacid_DH_PdxB"/>
</dbReference>
<gene>
    <name evidence="7" type="ORF">EV202_13422</name>
</gene>
<dbReference type="InterPro" id="IPR006140">
    <property type="entry name" value="D-isomer_DH_NAD-bd"/>
</dbReference>
<dbReference type="Proteomes" id="UP000295600">
    <property type="component" value="Unassembled WGS sequence"/>
</dbReference>
<evidence type="ECO:0000259" key="6">
    <source>
        <dbReference type="Pfam" id="PF02826"/>
    </source>
</evidence>
<comment type="similarity">
    <text evidence="1 4">Belongs to the D-isomer specific 2-hydroxyacid dehydrogenase family.</text>
</comment>
<evidence type="ECO:0000313" key="7">
    <source>
        <dbReference type="EMBL" id="TCO87161.1"/>
    </source>
</evidence>
<feature type="domain" description="D-isomer specific 2-hydroxyacid dehydrogenase catalytic" evidence="5">
    <location>
        <begin position="30"/>
        <end position="324"/>
    </location>
</feature>
<dbReference type="CDD" id="cd12162">
    <property type="entry name" value="2-Hacid_dh_4"/>
    <property type="match status" value="1"/>
</dbReference>
<dbReference type="PROSITE" id="PS00670">
    <property type="entry name" value="D_2_HYDROXYACID_DH_2"/>
    <property type="match status" value="1"/>
</dbReference>
<proteinExistence type="inferred from homology"/>
<sequence length="325" mass="36196">MQNIKTKNMKIVVLDGYAVNPGDLCWDELHALGNCTIYERTAPAEILERAAGAEILLTNKTVLTAEHMAQLPELKYIGVLATGYNIVDVEAAKERGIVVTNIPAYSTDSVAQMVFAHILNITQQVQYHSEEVRKGRWTQSKDFCFWDTPLIELRGKKLGIVGLGHTGYTTARIAIGFGMKVCAYTSKTNFQLPPEIRKMELDELFRECDIISLHCPLNDSTREMVNAERLRMMKPTAILINTGRGPLVHEQDLANALNSGIIYAAGVDVLSEEPPRADNPLLTAKNCYITPHIAWASTAARERLMQIMLENIKAYQEGKPVNVVK</sequence>
<evidence type="ECO:0000313" key="8">
    <source>
        <dbReference type="Proteomes" id="UP000295600"/>
    </source>
</evidence>
<dbReference type="AlphaFoldDB" id="A0A4R2LMA0"/>
<dbReference type="InterPro" id="IPR029753">
    <property type="entry name" value="D-isomer_DH_CS"/>
</dbReference>